<dbReference type="EMBL" id="JBICBT010000877">
    <property type="protein sequence ID" value="KAL3095672.1"/>
    <property type="molecule type" value="Genomic_DNA"/>
</dbReference>
<organism evidence="2 3">
    <name type="scientific">Heterodera trifolii</name>
    <dbReference type="NCBI Taxonomy" id="157864"/>
    <lineage>
        <taxon>Eukaryota</taxon>
        <taxon>Metazoa</taxon>
        <taxon>Ecdysozoa</taxon>
        <taxon>Nematoda</taxon>
        <taxon>Chromadorea</taxon>
        <taxon>Rhabditida</taxon>
        <taxon>Tylenchina</taxon>
        <taxon>Tylenchomorpha</taxon>
        <taxon>Tylenchoidea</taxon>
        <taxon>Heteroderidae</taxon>
        <taxon>Heteroderinae</taxon>
        <taxon>Heterodera</taxon>
    </lineage>
</organism>
<proteinExistence type="predicted"/>
<dbReference type="Proteomes" id="UP001620626">
    <property type="component" value="Unassembled WGS sequence"/>
</dbReference>
<reference evidence="2 3" key="1">
    <citation type="submission" date="2024-10" db="EMBL/GenBank/DDBJ databases">
        <authorList>
            <person name="Kim D."/>
        </authorList>
    </citation>
    <scope>NUCLEOTIDE SEQUENCE [LARGE SCALE GENOMIC DNA]</scope>
    <source>
        <strain evidence="2">BH-2024</strain>
    </source>
</reference>
<feature type="transmembrane region" description="Helical" evidence="1">
    <location>
        <begin position="35"/>
        <end position="62"/>
    </location>
</feature>
<gene>
    <name evidence="2" type="ORF">niasHT_023347</name>
</gene>
<evidence type="ECO:0000313" key="3">
    <source>
        <dbReference type="Proteomes" id="UP001620626"/>
    </source>
</evidence>
<comment type="caution">
    <text evidence="2">The sequence shown here is derived from an EMBL/GenBank/DDBJ whole genome shotgun (WGS) entry which is preliminary data.</text>
</comment>
<accession>A0ABD2JYF1</accession>
<keyword evidence="1" id="KW-1133">Transmembrane helix</keyword>
<evidence type="ECO:0008006" key="4">
    <source>
        <dbReference type="Google" id="ProtNLM"/>
    </source>
</evidence>
<name>A0ABD2JYF1_9BILA</name>
<dbReference type="AlphaFoldDB" id="A0ABD2JYF1"/>
<protein>
    <recommendedName>
        <fullName evidence="4">G-protein coupled receptors family 1 profile domain-containing protein</fullName>
    </recommendedName>
</protein>
<keyword evidence="1" id="KW-0472">Membrane</keyword>
<evidence type="ECO:0000313" key="2">
    <source>
        <dbReference type="EMBL" id="KAL3095672.1"/>
    </source>
</evidence>
<sequence>MLAIYKVQLNTSLTEAYQHLTSANGTSADGQSNHVFVLMASILGILATIGMTVNSFLVFVTIRSKYEI</sequence>
<evidence type="ECO:0000256" key="1">
    <source>
        <dbReference type="SAM" id="Phobius"/>
    </source>
</evidence>
<keyword evidence="3" id="KW-1185">Reference proteome</keyword>
<keyword evidence="1" id="KW-0812">Transmembrane</keyword>